<dbReference type="AlphaFoldDB" id="A0A182J9F3"/>
<sequence length="156" mass="17954">MSDLRDLKKSGALNKRARKYMVLEQDDTSDEESTSFDQAPIQHSSQTSVNDEENCPHYINTEDSSSDDDDVQDERARRIENMSLMDGIRYWALSTKQRHYSINIVLRLFQRANVRVPSDARTLLGTNTSPSTEIVEIGGGQFWYRGIKRCLTSQFR</sequence>
<evidence type="ECO:0000256" key="1">
    <source>
        <dbReference type="SAM" id="MobiDB-lite"/>
    </source>
</evidence>
<reference evidence="2" key="1">
    <citation type="submission" date="2022-08" db="UniProtKB">
        <authorList>
            <consortium name="EnsemblMetazoa"/>
        </authorList>
    </citation>
    <scope>IDENTIFICATION</scope>
    <source>
        <strain evidence="2">EBRO</strain>
    </source>
</reference>
<evidence type="ECO:0000313" key="2">
    <source>
        <dbReference type="EnsemblMetazoa" id="AATE013880-PA.1"/>
    </source>
</evidence>
<proteinExistence type="predicted"/>
<name>A0A182J9F3_ANOAO</name>
<feature type="region of interest" description="Disordered" evidence="1">
    <location>
        <begin position="18"/>
        <end position="73"/>
    </location>
</feature>
<organism evidence="2">
    <name type="scientific">Anopheles atroparvus</name>
    <name type="common">European mosquito</name>
    <dbReference type="NCBI Taxonomy" id="41427"/>
    <lineage>
        <taxon>Eukaryota</taxon>
        <taxon>Metazoa</taxon>
        <taxon>Ecdysozoa</taxon>
        <taxon>Arthropoda</taxon>
        <taxon>Hexapoda</taxon>
        <taxon>Insecta</taxon>
        <taxon>Pterygota</taxon>
        <taxon>Neoptera</taxon>
        <taxon>Endopterygota</taxon>
        <taxon>Diptera</taxon>
        <taxon>Nematocera</taxon>
        <taxon>Culicoidea</taxon>
        <taxon>Culicidae</taxon>
        <taxon>Anophelinae</taxon>
        <taxon>Anopheles</taxon>
    </lineage>
</organism>
<accession>A0A182J9F3</accession>
<feature type="compositionally biased region" description="Acidic residues" evidence="1">
    <location>
        <begin position="24"/>
        <end position="34"/>
    </location>
</feature>
<protein>
    <submittedName>
        <fullName evidence="2">Uncharacterized protein</fullName>
    </submittedName>
</protein>
<dbReference type="VEuPathDB" id="VectorBase:AATE013880"/>
<dbReference type="EnsemblMetazoa" id="AATE013880-RA">
    <property type="protein sequence ID" value="AATE013880-PA.1"/>
    <property type="gene ID" value="AATE013880"/>
</dbReference>
<dbReference type="EMBL" id="AXCP01009375">
    <property type="status" value="NOT_ANNOTATED_CDS"/>
    <property type="molecule type" value="Genomic_DNA"/>
</dbReference>